<evidence type="ECO:0008006" key="4">
    <source>
        <dbReference type="Google" id="ProtNLM"/>
    </source>
</evidence>
<feature type="transmembrane region" description="Helical" evidence="1">
    <location>
        <begin position="137"/>
        <end position="162"/>
    </location>
</feature>
<feature type="transmembrane region" description="Helical" evidence="1">
    <location>
        <begin position="43"/>
        <end position="67"/>
    </location>
</feature>
<keyword evidence="3" id="KW-1185">Reference proteome</keyword>
<dbReference type="OrthoDB" id="2349129at2759"/>
<gene>
    <name evidence="2" type="ORF">Glove_18g39</name>
</gene>
<sequence length="184" mass="21074">MVSKRLKYIIASILGVPLIILIFLCPVLEIIRFRYFNQIPNELSLATVIIEYCYLVVSISIPFSLFMSAICNCCRPKVLAETLKEELFPILFIWIIIAVFYTGLKANEMNGIPANCPSPNKFNYEPSYLYTACKIRLANLICMWLFVLFDGSWVIAACLGILPKDADLKRLTGRYEEDQEALLW</sequence>
<accession>A0A397JT29</accession>
<evidence type="ECO:0000313" key="3">
    <source>
        <dbReference type="Proteomes" id="UP000266861"/>
    </source>
</evidence>
<comment type="caution">
    <text evidence="2">The sequence shown here is derived from an EMBL/GenBank/DDBJ whole genome shotgun (WGS) entry which is preliminary data.</text>
</comment>
<name>A0A397JT29_9GLOM</name>
<organism evidence="2 3">
    <name type="scientific">Diversispora epigaea</name>
    <dbReference type="NCBI Taxonomy" id="1348612"/>
    <lineage>
        <taxon>Eukaryota</taxon>
        <taxon>Fungi</taxon>
        <taxon>Fungi incertae sedis</taxon>
        <taxon>Mucoromycota</taxon>
        <taxon>Glomeromycotina</taxon>
        <taxon>Glomeromycetes</taxon>
        <taxon>Diversisporales</taxon>
        <taxon>Diversisporaceae</taxon>
        <taxon>Diversispora</taxon>
    </lineage>
</organism>
<protein>
    <recommendedName>
        <fullName evidence="4">MARVEL domain-containing protein</fullName>
    </recommendedName>
</protein>
<dbReference type="EMBL" id="PQFF01000016">
    <property type="protein sequence ID" value="RHZ89216.1"/>
    <property type="molecule type" value="Genomic_DNA"/>
</dbReference>
<feature type="transmembrane region" description="Helical" evidence="1">
    <location>
        <begin position="87"/>
        <end position="104"/>
    </location>
</feature>
<proteinExistence type="predicted"/>
<dbReference type="AlphaFoldDB" id="A0A397JT29"/>
<keyword evidence="1" id="KW-0812">Transmembrane</keyword>
<dbReference type="Proteomes" id="UP000266861">
    <property type="component" value="Unassembled WGS sequence"/>
</dbReference>
<evidence type="ECO:0000313" key="2">
    <source>
        <dbReference type="EMBL" id="RHZ89216.1"/>
    </source>
</evidence>
<keyword evidence="1" id="KW-0472">Membrane</keyword>
<evidence type="ECO:0000256" key="1">
    <source>
        <dbReference type="SAM" id="Phobius"/>
    </source>
</evidence>
<keyword evidence="1" id="KW-1133">Transmembrane helix</keyword>
<reference evidence="2 3" key="1">
    <citation type="submission" date="2018-08" db="EMBL/GenBank/DDBJ databases">
        <title>Genome and evolution of the arbuscular mycorrhizal fungus Diversispora epigaea (formerly Glomus versiforme) and its bacterial endosymbionts.</title>
        <authorList>
            <person name="Sun X."/>
            <person name="Fei Z."/>
            <person name="Harrison M."/>
        </authorList>
    </citation>
    <scope>NUCLEOTIDE SEQUENCE [LARGE SCALE GENOMIC DNA]</scope>
    <source>
        <strain evidence="2 3">IT104</strain>
    </source>
</reference>
<feature type="transmembrane region" description="Helical" evidence="1">
    <location>
        <begin position="6"/>
        <end position="31"/>
    </location>
</feature>